<gene>
    <name evidence="1" type="ORF">E2C01_035219</name>
</gene>
<accession>A0A5B7F960</accession>
<sequence>MNKEITPRCGVLEHRLSEGSVEEGVVSGSGGEVCRGLALRGGLLGAEKTVRRVLLVVVSR</sequence>
<name>A0A5B7F960_PORTR</name>
<comment type="caution">
    <text evidence="1">The sequence shown here is derived from an EMBL/GenBank/DDBJ whole genome shotgun (WGS) entry which is preliminary data.</text>
</comment>
<dbReference type="Proteomes" id="UP000324222">
    <property type="component" value="Unassembled WGS sequence"/>
</dbReference>
<evidence type="ECO:0000313" key="1">
    <source>
        <dbReference type="EMBL" id="MPC41618.1"/>
    </source>
</evidence>
<dbReference type="AlphaFoldDB" id="A0A5B7F960"/>
<keyword evidence="2" id="KW-1185">Reference proteome</keyword>
<organism evidence="1 2">
    <name type="scientific">Portunus trituberculatus</name>
    <name type="common">Swimming crab</name>
    <name type="synonym">Neptunus trituberculatus</name>
    <dbReference type="NCBI Taxonomy" id="210409"/>
    <lineage>
        <taxon>Eukaryota</taxon>
        <taxon>Metazoa</taxon>
        <taxon>Ecdysozoa</taxon>
        <taxon>Arthropoda</taxon>
        <taxon>Crustacea</taxon>
        <taxon>Multicrustacea</taxon>
        <taxon>Malacostraca</taxon>
        <taxon>Eumalacostraca</taxon>
        <taxon>Eucarida</taxon>
        <taxon>Decapoda</taxon>
        <taxon>Pleocyemata</taxon>
        <taxon>Brachyura</taxon>
        <taxon>Eubrachyura</taxon>
        <taxon>Portunoidea</taxon>
        <taxon>Portunidae</taxon>
        <taxon>Portuninae</taxon>
        <taxon>Portunus</taxon>
    </lineage>
</organism>
<protein>
    <submittedName>
        <fullName evidence="1">Uncharacterized protein</fullName>
    </submittedName>
</protein>
<evidence type="ECO:0000313" key="2">
    <source>
        <dbReference type="Proteomes" id="UP000324222"/>
    </source>
</evidence>
<proteinExistence type="predicted"/>
<dbReference type="EMBL" id="VSRR010005130">
    <property type="protein sequence ID" value="MPC41618.1"/>
    <property type="molecule type" value="Genomic_DNA"/>
</dbReference>
<reference evidence="1 2" key="1">
    <citation type="submission" date="2019-05" db="EMBL/GenBank/DDBJ databases">
        <title>Another draft genome of Portunus trituberculatus and its Hox gene families provides insights of decapod evolution.</title>
        <authorList>
            <person name="Jeong J.-H."/>
            <person name="Song I."/>
            <person name="Kim S."/>
            <person name="Choi T."/>
            <person name="Kim D."/>
            <person name="Ryu S."/>
            <person name="Kim W."/>
        </authorList>
    </citation>
    <scope>NUCLEOTIDE SEQUENCE [LARGE SCALE GENOMIC DNA]</scope>
    <source>
        <tissue evidence="1">Muscle</tissue>
    </source>
</reference>